<name>A0A1H8MYH2_9PROT</name>
<proteinExistence type="predicted"/>
<evidence type="ECO:0000313" key="2">
    <source>
        <dbReference type="Proteomes" id="UP000183898"/>
    </source>
</evidence>
<protein>
    <submittedName>
        <fullName evidence="1">SIR2-like domain-containing protein</fullName>
    </submittedName>
</protein>
<dbReference type="Proteomes" id="UP000183898">
    <property type="component" value="Unassembled WGS sequence"/>
</dbReference>
<dbReference type="AlphaFoldDB" id="A0A1H8MYH2"/>
<dbReference type="RefSeq" id="WP_074748640.1">
    <property type="nucleotide sequence ID" value="NZ_FOCT01000014.1"/>
</dbReference>
<organism evidence="1 2">
    <name type="scientific">Nitrosospira multiformis</name>
    <dbReference type="NCBI Taxonomy" id="1231"/>
    <lineage>
        <taxon>Bacteria</taxon>
        <taxon>Pseudomonadati</taxon>
        <taxon>Pseudomonadota</taxon>
        <taxon>Betaproteobacteria</taxon>
        <taxon>Nitrosomonadales</taxon>
        <taxon>Nitrosomonadaceae</taxon>
        <taxon>Nitrosospira</taxon>
    </lineage>
</organism>
<accession>A0A1H8MYH2</accession>
<dbReference type="Pfam" id="PF13289">
    <property type="entry name" value="SIR2_2"/>
    <property type="match status" value="1"/>
</dbReference>
<gene>
    <name evidence="1" type="ORF">SAMN05216404_11448</name>
</gene>
<sequence length="457" mass="51678">MDYQKYQADLIADITELIKKKGCQPILFIGSGFSKRYCDTPNWAELLTELGSECPEVKQEYAYYRQSGKSDKEIGSIFAAAYKEWAWNSDKSGFPKEYFTPKCGSDIFIKYVVAQKLKKLQPGKAGTFGSEELDGEILALKEISPHAVITTNYDTLIEAIFKDYKPVIGQQVIRHSYMSIGEIFKIHGCVSDPESIVLTNEDYDKFATDKKYLSAKLFTFFVEHPLIFIGYSANDPNIKSILQEIDRMLPVESGLIDNIYILEWNSELDPNVYPSREKVIDIGNGNSIRIKSVTADSFEWVFKAFKSEAPLEKVNIKLLRSITHRVFSLVRKDAAKNTVEINFEMLEHALNNPGELAKVYGIAAINNPALLNLTHPFLPKQAASQLGSDFGWQRLNQLIEKLSEATGFDMRASDNKFHVYISPTRRYSQEGIDLLKRFKNGDNLPDLSDPSVTGVHS</sequence>
<dbReference type="EMBL" id="FOCT01000014">
    <property type="protein sequence ID" value="SEO22303.1"/>
    <property type="molecule type" value="Genomic_DNA"/>
</dbReference>
<evidence type="ECO:0000313" key="1">
    <source>
        <dbReference type="EMBL" id="SEO22303.1"/>
    </source>
</evidence>
<reference evidence="1 2" key="1">
    <citation type="submission" date="2016-10" db="EMBL/GenBank/DDBJ databases">
        <authorList>
            <person name="de Groot N.N."/>
        </authorList>
    </citation>
    <scope>NUCLEOTIDE SEQUENCE [LARGE SCALE GENOMIC DNA]</scope>
    <source>
        <strain evidence="1 2">Nl18</strain>
    </source>
</reference>